<gene>
    <name evidence="3" type="ORF">OTU49_015248</name>
</gene>
<sequence>MSPNHQSSSSPSCSTGSLSDTSASGRRTLSRQIRYKGLFTPQVAPTTRAYCLLLSFLLGTLLLTAGSVFYHVILSRPMSGSHLMHTPPLPLALVLITAGVVILLSCAFVAWKYGFDDGDETLEEDMYSFAKDDVLDQQYRSTLENPKDPPV</sequence>
<feature type="compositionally biased region" description="Low complexity" evidence="1">
    <location>
        <begin position="1"/>
        <end position="24"/>
    </location>
</feature>
<keyword evidence="2" id="KW-1133">Transmembrane helix</keyword>
<comment type="caution">
    <text evidence="3">The sequence shown here is derived from an EMBL/GenBank/DDBJ whole genome shotgun (WGS) entry which is preliminary data.</text>
</comment>
<keyword evidence="2" id="KW-0812">Transmembrane</keyword>
<proteinExistence type="predicted"/>
<evidence type="ECO:0000313" key="4">
    <source>
        <dbReference type="Proteomes" id="UP001445076"/>
    </source>
</evidence>
<organism evidence="3 4">
    <name type="scientific">Cherax quadricarinatus</name>
    <name type="common">Australian red claw crayfish</name>
    <dbReference type="NCBI Taxonomy" id="27406"/>
    <lineage>
        <taxon>Eukaryota</taxon>
        <taxon>Metazoa</taxon>
        <taxon>Ecdysozoa</taxon>
        <taxon>Arthropoda</taxon>
        <taxon>Crustacea</taxon>
        <taxon>Multicrustacea</taxon>
        <taxon>Malacostraca</taxon>
        <taxon>Eumalacostraca</taxon>
        <taxon>Eucarida</taxon>
        <taxon>Decapoda</taxon>
        <taxon>Pleocyemata</taxon>
        <taxon>Astacidea</taxon>
        <taxon>Parastacoidea</taxon>
        <taxon>Parastacidae</taxon>
        <taxon>Cherax</taxon>
    </lineage>
</organism>
<reference evidence="3 4" key="1">
    <citation type="journal article" date="2024" name="BMC Genomics">
        <title>Genome assembly of redclaw crayfish (Cherax quadricarinatus) provides insights into its immune adaptation and hypoxia tolerance.</title>
        <authorList>
            <person name="Liu Z."/>
            <person name="Zheng J."/>
            <person name="Li H."/>
            <person name="Fang K."/>
            <person name="Wang S."/>
            <person name="He J."/>
            <person name="Zhou D."/>
            <person name="Weng S."/>
            <person name="Chi M."/>
            <person name="Gu Z."/>
            <person name="He J."/>
            <person name="Li F."/>
            <person name="Wang M."/>
        </authorList>
    </citation>
    <scope>NUCLEOTIDE SEQUENCE [LARGE SCALE GENOMIC DNA]</scope>
    <source>
        <strain evidence="3">ZL_2023a</strain>
    </source>
</reference>
<evidence type="ECO:0008006" key="5">
    <source>
        <dbReference type="Google" id="ProtNLM"/>
    </source>
</evidence>
<evidence type="ECO:0000256" key="1">
    <source>
        <dbReference type="SAM" id="MobiDB-lite"/>
    </source>
</evidence>
<keyword evidence="4" id="KW-1185">Reference proteome</keyword>
<dbReference type="EMBL" id="JARKIK010000008">
    <property type="protein sequence ID" value="KAK8750124.1"/>
    <property type="molecule type" value="Genomic_DNA"/>
</dbReference>
<feature type="region of interest" description="Disordered" evidence="1">
    <location>
        <begin position="1"/>
        <end position="25"/>
    </location>
</feature>
<feature type="transmembrane region" description="Helical" evidence="2">
    <location>
        <begin position="90"/>
        <end position="111"/>
    </location>
</feature>
<accession>A0AAW0YE84</accession>
<evidence type="ECO:0000313" key="3">
    <source>
        <dbReference type="EMBL" id="KAK8750124.1"/>
    </source>
</evidence>
<dbReference type="AlphaFoldDB" id="A0AAW0YE84"/>
<dbReference type="Proteomes" id="UP001445076">
    <property type="component" value="Unassembled WGS sequence"/>
</dbReference>
<protein>
    <recommendedName>
        <fullName evidence="5">Transmembrane protein</fullName>
    </recommendedName>
</protein>
<name>A0AAW0YE84_CHEQU</name>
<feature type="transmembrane region" description="Helical" evidence="2">
    <location>
        <begin position="49"/>
        <end position="70"/>
    </location>
</feature>
<evidence type="ECO:0000256" key="2">
    <source>
        <dbReference type="SAM" id="Phobius"/>
    </source>
</evidence>
<keyword evidence="2" id="KW-0472">Membrane</keyword>